<accession>A0A6L5X4A6</accession>
<protein>
    <submittedName>
        <fullName evidence="1">Uncharacterized protein</fullName>
    </submittedName>
</protein>
<name>A0A6L5X4A6_9FIRM</name>
<evidence type="ECO:0000313" key="1">
    <source>
        <dbReference type="EMBL" id="MSS13664.1"/>
    </source>
</evidence>
<dbReference type="Proteomes" id="UP000481852">
    <property type="component" value="Unassembled WGS sequence"/>
</dbReference>
<evidence type="ECO:0000313" key="2">
    <source>
        <dbReference type="Proteomes" id="UP000481852"/>
    </source>
</evidence>
<sequence>MKETTVYVCEICKTRYANRQEAEKCEAAHIKPKKLTKSMKFHPYKSGKDPTFTRYEAYQVSQYPDWIDIEMQDGNTVRYKR</sequence>
<organism evidence="1 2">
    <name type="scientific">Porcincola intestinalis</name>
    <dbReference type="NCBI Taxonomy" id="2606632"/>
    <lineage>
        <taxon>Bacteria</taxon>
        <taxon>Bacillati</taxon>
        <taxon>Bacillota</taxon>
        <taxon>Clostridia</taxon>
        <taxon>Lachnospirales</taxon>
        <taxon>Lachnospiraceae</taxon>
        <taxon>Porcincola</taxon>
    </lineage>
</organism>
<gene>
    <name evidence="1" type="ORF">FYJ35_01125</name>
</gene>
<comment type="caution">
    <text evidence="1">The sequence shown here is derived from an EMBL/GenBank/DDBJ whole genome shotgun (WGS) entry which is preliminary data.</text>
</comment>
<keyword evidence="2" id="KW-1185">Reference proteome</keyword>
<dbReference type="EMBL" id="VULZ01000001">
    <property type="protein sequence ID" value="MSS13664.1"/>
    <property type="molecule type" value="Genomic_DNA"/>
</dbReference>
<dbReference type="AlphaFoldDB" id="A0A6L5X4A6"/>
<proteinExistence type="predicted"/>
<dbReference type="RefSeq" id="WP_154521918.1">
    <property type="nucleotide sequence ID" value="NZ_VULZ01000001.1"/>
</dbReference>
<reference evidence="1 2" key="1">
    <citation type="submission" date="2019-08" db="EMBL/GenBank/DDBJ databases">
        <title>In-depth cultivation of the pig gut microbiome towards novel bacterial diversity and tailored functional studies.</title>
        <authorList>
            <person name="Wylensek D."/>
            <person name="Hitch T.C.A."/>
            <person name="Clavel T."/>
        </authorList>
    </citation>
    <scope>NUCLEOTIDE SEQUENCE [LARGE SCALE GENOMIC DNA]</scope>
    <source>
        <strain evidence="1 2">Oil+RF-744-WCA-WT-11</strain>
    </source>
</reference>